<dbReference type="EMBL" id="CP032869">
    <property type="protein sequence ID" value="AYL95662.1"/>
    <property type="molecule type" value="Genomic_DNA"/>
</dbReference>
<keyword evidence="2" id="KW-1185">Reference proteome</keyword>
<name>A0A494VXE3_9SPHI</name>
<protein>
    <submittedName>
        <fullName evidence="1">Uncharacterized protein</fullName>
    </submittedName>
</protein>
<evidence type="ECO:0000313" key="1">
    <source>
        <dbReference type="EMBL" id="AYL95662.1"/>
    </source>
</evidence>
<proteinExistence type="predicted"/>
<accession>A0A494VXE3</accession>
<sequence>MALFNSNESLASSSVEAIAVNLRNYFSVKVLKSPLERGRDGNEREQGCVIQAINRMQNNTPLHPSQERNRTFPMLFNGFPLKLTAMA</sequence>
<dbReference type="KEGG" id="muh:HYN43_010340"/>
<dbReference type="AlphaFoldDB" id="A0A494VXE3"/>
<gene>
    <name evidence="1" type="ORF">HYN43_010340</name>
</gene>
<dbReference type="Proteomes" id="UP000270046">
    <property type="component" value="Chromosome"/>
</dbReference>
<evidence type="ECO:0000313" key="2">
    <source>
        <dbReference type="Proteomes" id="UP000270046"/>
    </source>
</evidence>
<reference evidence="1 2" key="1">
    <citation type="submission" date="2018-10" db="EMBL/GenBank/DDBJ databases">
        <title>Genome sequencing of Mucilaginibacter sp. HYN0043.</title>
        <authorList>
            <person name="Kim M."/>
            <person name="Yi H."/>
        </authorList>
    </citation>
    <scope>NUCLEOTIDE SEQUENCE [LARGE SCALE GENOMIC DNA]</scope>
    <source>
        <strain evidence="1 2">HYN0043</strain>
    </source>
</reference>
<organism evidence="1 2">
    <name type="scientific">Mucilaginibacter celer</name>
    <dbReference type="NCBI Taxonomy" id="2305508"/>
    <lineage>
        <taxon>Bacteria</taxon>
        <taxon>Pseudomonadati</taxon>
        <taxon>Bacteroidota</taxon>
        <taxon>Sphingobacteriia</taxon>
        <taxon>Sphingobacteriales</taxon>
        <taxon>Sphingobacteriaceae</taxon>
        <taxon>Mucilaginibacter</taxon>
    </lineage>
</organism>